<keyword evidence="3" id="KW-1185">Reference proteome</keyword>
<sequence>MLLLALLIVGGLVWLAVAQPWRGASESTPATENPGTSATTAPAATEPAPSAEPTPTGAPTPQPCDPKDLEVTGIADQSEYAADQDPRFSIELTNSGDTECLLNVGTTTQRFTVISGADTWWTSTDCQSEPSDMEVTLDAGQTVTSAEPVVWDRTRSSVDTCDSDSRPAAPASGASYHLQVEIGGVKAAETTQFVLN</sequence>
<proteinExistence type="predicted"/>
<dbReference type="OrthoDB" id="5189092at2"/>
<dbReference type="EMBL" id="CP032550">
    <property type="protein sequence ID" value="QGU28880.1"/>
    <property type="molecule type" value="Genomic_DNA"/>
</dbReference>
<evidence type="ECO:0008006" key="4">
    <source>
        <dbReference type="Google" id="ProtNLM"/>
    </source>
</evidence>
<feature type="compositionally biased region" description="Pro residues" evidence="1">
    <location>
        <begin position="50"/>
        <end position="64"/>
    </location>
</feature>
<dbReference type="Proteomes" id="UP000422989">
    <property type="component" value="Chromosome"/>
</dbReference>
<dbReference type="KEGG" id="moj:D7D94_08590"/>
<accession>A0A6I6E915</accession>
<evidence type="ECO:0000313" key="2">
    <source>
        <dbReference type="EMBL" id="QGU28880.1"/>
    </source>
</evidence>
<gene>
    <name evidence="2" type="ORF">D7D94_08590</name>
</gene>
<reference evidence="2 3" key="1">
    <citation type="submission" date="2018-09" db="EMBL/GenBank/DDBJ databases">
        <title>Whole genome sequencing of Microbacterium oryzae strain MB-10T.</title>
        <authorList>
            <person name="Das S.K."/>
        </authorList>
    </citation>
    <scope>NUCLEOTIDE SEQUENCE [LARGE SCALE GENOMIC DNA]</scope>
    <source>
        <strain evidence="2 3">MB-10</strain>
    </source>
</reference>
<feature type="compositionally biased region" description="Low complexity" evidence="1">
    <location>
        <begin position="34"/>
        <end position="49"/>
    </location>
</feature>
<evidence type="ECO:0000256" key="1">
    <source>
        <dbReference type="SAM" id="MobiDB-lite"/>
    </source>
</evidence>
<feature type="region of interest" description="Disordered" evidence="1">
    <location>
        <begin position="24"/>
        <end position="69"/>
    </location>
</feature>
<organism evidence="2 3">
    <name type="scientific">Microbacterium oryzae</name>
    <dbReference type="NCBI Taxonomy" id="743009"/>
    <lineage>
        <taxon>Bacteria</taxon>
        <taxon>Bacillati</taxon>
        <taxon>Actinomycetota</taxon>
        <taxon>Actinomycetes</taxon>
        <taxon>Micrococcales</taxon>
        <taxon>Microbacteriaceae</taxon>
        <taxon>Microbacterium</taxon>
    </lineage>
</organism>
<evidence type="ECO:0000313" key="3">
    <source>
        <dbReference type="Proteomes" id="UP000422989"/>
    </source>
</evidence>
<name>A0A6I6E915_9MICO</name>
<protein>
    <recommendedName>
        <fullName evidence="4">DUF4232 domain-containing protein</fullName>
    </recommendedName>
</protein>
<dbReference type="AlphaFoldDB" id="A0A6I6E915"/>